<dbReference type="EMBL" id="AWUE01016360">
    <property type="protein sequence ID" value="OMO92473.1"/>
    <property type="molecule type" value="Genomic_DNA"/>
</dbReference>
<dbReference type="Proteomes" id="UP000187203">
    <property type="component" value="Unassembled WGS sequence"/>
</dbReference>
<gene>
    <name evidence="1" type="ORF">COLO4_17566</name>
</gene>
<comment type="caution">
    <text evidence="1">The sequence shown here is derived from an EMBL/GenBank/DDBJ whole genome shotgun (WGS) entry which is preliminary data.</text>
</comment>
<protein>
    <submittedName>
        <fullName evidence="1">Nucleotidyltransferase-like protein</fullName>
    </submittedName>
</protein>
<sequence>MHEYDSSSQVPTAHHRPSWPILRLLYHLYKPNLQFPPSRPGQNMLSSLISILFFLLETPNPGGPPPPPEPPIYLYERSSPEKGAMVVGETRNNPKQQPRKLCYEPDLIDLVNCCSYYAELRLQAALITN</sequence>
<reference evidence="2" key="1">
    <citation type="submission" date="2013-09" db="EMBL/GenBank/DDBJ databases">
        <title>Corchorus olitorius genome sequencing.</title>
        <authorList>
            <person name="Alam M."/>
            <person name="Haque M.S."/>
            <person name="Islam M.S."/>
            <person name="Emdad E.M."/>
            <person name="Islam M.M."/>
            <person name="Ahmed B."/>
            <person name="Halim A."/>
            <person name="Hossen Q.M.M."/>
            <person name="Hossain M.Z."/>
            <person name="Ahmed R."/>
            <person name="Khan M.M."/>
            <person name="Islam R."/>
            <person name="Rashid M.M."/>
            <person name="Khan S.A."/>
            <person name="Rahman M.S."/>
            <person name="Alam M."/>
            <person name="Yahiya A.S."/>
            <person name="Khan M.S."/>
            <person name="Azam M.S."/>
            <person name="Haque T."/>
            <person name="Lashkar M.Z.H."/>
            <person name="Akhand A.I."/>
            <person name="Morshed G."/>
            <person name="Roy S."/>
            <person name="Uddin K.S."/>
            <person name="Rabeya T."/>
            <person name="Hossain A.S."/>
            <person name="Chowdhury A."/>
            <person name="Snigdha A.R."/>
            <person name="Mortoza M.S."/>
            <person name="Matin S.A."/>
            <person name="Hoque S.M.E."/>
            <person name="Islam M.K."/>
            <person name="Roy D.K."/>
            <person name="Haider R."/>
            <person name="Moosa M.M."/>
            <person name="Elias S.M."/>
            <person name="Hasan A.M."/>
            <person name="Jahan S."/>
            <person name="Shafiuddin M."/>
            <person name="Mahmood N."/>
            <person name="Shommy N.S."/>
        </authorList>
    </citation>
    <scope>NUCLEOTIDE SEQUENCE [LARGE SCALE GENOMIC DNA]</scope>
    <source>
        <strain evidence="2">cv. O-4</strain>
    </source>
</reference>
<evidence type="ECO:0000313" key="1">
    <source>
        <dbReference type="EMBL" id="OMO92473.1"/>
    </source>
</evidence>
<organism evidence="1 2">
    <name type="scientific">Corchorus olitorius</name>
    <dbReference type="NCBI Taxonomy" id="93759"/>
    <lineage>
        <taxon>Eukaryota</taxon>
        <taxon>Viridiplantae</taxon>
        <taxon>Streptophyta</taxon>
        <taxon>Embryophyta</taxon>
        <taxon>Tracheophyta</taxon>
        <taxon>Spermatophyta</taxon>
        <taxon>Magnoliopsida</taxon>
        <taxon>eudicotyledons</taxon>
        <taxon>Gunneridae</taxon>
        <taxon>Pentapetalae</taxon>
        <taxon>rosids</taxon>
        <taxon>malvids</taxon>
        <taxon>Malvales</taxon>
        <taxon>Malvaceae</taxon>
        <taxon>Grewioideae</taxon>
        <taxon>Apeibeae</taxon>
        <taxon>Corchorus</taxon>
    </lineage>
</organism>
<evidence type="ECO:0000313" key="2">
    <source>
        <dbReference type="Proteomes" id="UP000187203"/>
    </source>
</evidence>
<proteinExistence type="predicted"/>
<dbReference type="AlphaFoldDB" id="A0A1R3JC94"/>
<accession>A0A1R3JC94</accession>
<keyword evidence="2" id="KW-1185">Reference proteome</keyword>
<name>A0A1R3JC94_9ROSI</name>
<dbReference type="OrthoDB" id="10441620at2759"/>